<accession>A0AAD5H8V7</accession>
<protein>
    <recommendedName>
        <fullName evidence="1">Gfd2/YDR514C-like C-terminal domain-containing protein</fullName>
    </recommendedName>
</protein>
<dbReference type="InterPro" id="IPR048519">
    <property type="entry name" value="Gfd2/YDR514C-like_C"/>
</dbReference>
<evidence type="ECO:0000313" key="3">
    <source>
        <dbReference type="Proteomes" id="UP001206595"/>
    </source>
</evidence>
<dbReference type="GeneID" id="75917300"/>
<reference evidence="2" key="2">
    <citation type="journal article" date="2022" name="Proc. Natl. Acad. Sci. U.S.A.">
        <title>Diploid-dominant life cycles characterize the early evolution of Fungi.</title>
        <authorList>
            <person name="Amses K.R."/>
            <person name="Simmons D.R."/>
            <person name="Longcore J.E."/>
            <person name="Mondo S.J."/>
            <person name="Seto K."/>
            <person name="Jeronimo G.H."/>
            <person name="Bonds A.E."/>
            <person name="Quandt C.A."/>
            <person name="Davis W.J."/>
            <person name="Chang Y."/>
            <person name="Federici B.A."/>
            <person name="Kuo A."/>
            <person name="LaButti K."/>
            <person name="Pangilinan J."/>
            <person name="Andreopoulos W."/>
            <person name="Tritt A."/>
            <person name="Riley R."/>
            <person name="Hundley H."/>
            <person name="Johnson J."/>
            <person name="Lipzen A."/>
            <person name="Barry K."/>
            <person name="Lang B.F."/>
            <person name="Cuomo C.A."/>
            <person name="Buchler N.E."/>
            <person name="Grigoriev I.V."/>
            <person name="Spatafora J.W."/>
            <person name="Stajich J.E."/>
            <person name="James T.Y."/>
        </authorList>
    </citation>
    <scope>NUCLEOTIDE SEQUENCE</scope>
    <source>
        <strain evidence="2">AG</strain>
    </source>
</reference>
<dbReference type="AlphaFoldDB" id="A0AAD5H8V7"/>
<dbReference type="InterPro" id="IPR040151">
    <property type="entry name" value="Gfd2/YDR514C-like"/>
</dbReference>
<dbReference type="Gene3D" id="3.30.420.10">
    <property type="entry name" value="Ribonuclease H-like superfamily/Ribonuclease H"/>
    <property type="match status" value="1"/>
</dbReference>
<proteinExistence type="predicted"/>
<gene>
    <name evidence="2" type="ORF">K450DRAFT_259145</name>
</gene>
<evidence type="ECO:0000259" key="1">
    <source>
        <dbReference type="Pfam" id="PF21762"/>
    </source>
</evidence>
<evidence type="ECO:0000313" key="2">
    <source>
        <dbReference type="EMBL" id="KAI8575955.1"/>
    </source>
</evidence>
<dbReference type="PANTHER" id="PTHR28083">
    <property type="entry name" value="GOOD FOR FULL DBP5 ACTIVITY PROTEIN 2"/>
    <property type="match status" value="1"/>
</dbReference>
<dbReference type="Pfam" id="PF21762">
    <property type="entry name" value="DEDDh_C"/>
    <property type="match status" value="1"/>
</dbReference>
<dbReference type="Proteomes" id="UP001206595">
    <property type="component" value="Unassembled WGS sequence"/>
</dbReference>
<dbReference type="RefSeq" id="XP_051440959.1">
    <property type="nucleotide sequence ID" value="XM_051591957.1"/>
</dbReference>
<name>A0AAD5H8V7_UMBRA</name>
<dbReference type="GO" id="GO:0005634">
    <property type="term" value="C:nucleus"/>
    <property type="evidence" value="ECO:0007669"/>
    <property type="project" value="TreeGrafter"/>
</dbReference>
<dbReference type="GO" id="GO:0003676">
    <property type="term" value="F:nucleic acid binding"/>
    <property type="evidence" value="ECO:0007669"/>
    <property type="project" value="InterPro"/>
</dbReference>
<dbReference type="PANTHER" id="PTHR28083:SF1">
    <property type="entry name" value="GOOD FOR FULL DBP5 ACTIVITY PROTEIN 2"/>
    <property type="match status" value="1"/>
</dbReference>
<dbReference type="SUPFAM" id="SSF53098">
    <property type="entry name" value="Ribonuclease H-like"/>
    <property type="match status" value="1"/>
</dbReference>
<dbReference type="EMBL" id="MU620965">
    <property type="protein sequence ID" value="KAI8575955.1"/>
    <property type="molecule type" value="Genomic_DNA"/>
</dbReference>
<dbReference type="InterPro" id="IPR012337">
    <property type="entry name" value="RNaseH-like_sf"/>
</dbReference>
<reference evidence="2" key="1">
    <citation type="submission" date="2021-06" db="EMBL/GenBank/DDBJ databases">
        <authorList>
            <consortium name="DOE Joint Genome Institute"/>
            <person name="Mondo S.J."/>
            <person name="Amses K.R."/>
            <person name="Simmons D.R."/>
            <person name="Longcore J.E."/>
            <person name="Seto K."/>
            <person name="Alves G.H."/>
            <person name="Bonds A.E."/>
            <person name="Quandt C.A."/>
            <person name="Davis W.J."/>
            <person name="Chang Y."/>
            <person name="Letcher P.M."/>
            <person name="Powell M.J."/>
            <person name="Kuo A."/>
            <person name="Labutti K."/>
            <person name="Pangilinan J."/>
            <person name="Andreopoulos W."/>
            <person name="Tritt A."/>
            <person name="Riley R."/>
            <person name="Hundley H."/>
            <person name="Johnson J."/>
            <person name="Lipzen A."/>
            <person name="Barry K."/>
            <person name="Berbee M.L."/>
            <person name="Buchler N.E."/>
            <person name="Grigoriev I.V."/>
            <person name="Spatafora J.W."/>
            <person name="Stajich J.E."/>
            <person name="James T.Y."/>
        </authorList>
    </citation>
    <scope>NUCLEOTIDE SEQUENCE</scope>
    <source>
        <strain evidence="2">AG</strain>
    </source>
</reference>
<comment type="caution">
    <text evidence="2">The sequence shown here is derived from an EMBL/GenBank/DDBJ whole genome shotgun (WGS) entry which is preliminary data.</text>
</comment>
<feature type="domain" description="Gfd2/YDR514C-like C-terminal" evidence="1">
    <location>
        <begin position="133"/>
        <end position="312"/>
    </location>
</feature>
<dbReference type="InterPro" id="IPR036397">
    <property type="entry name" value="RNaseH_sf"/>
</dbReference>
<organism evidence="2 3">
    <name type="scientific">Umbelopsis ramanniana AG</name>
    <dbReference type="NCBI Taxonomy" id="1314678"/>
    <lineage>
        <taxon>Eukaryota</taxon>
        <taxon>Fungi</taxon>
        <taxon>Fungi incertae sedis</taxon>
        <taxon>Mucoromycota</taxon>
        <taxon>Mucoromycotina</taxon>
        <taxon>Umbelopsidomycetes</taxon>
        <taxon>Umbelopsidales</taxon>
        <taxon>Umbelopsidaceae</taxon>
        <taxon>Umbelopsis</taxon>
    </lineage>
</organism>
<keyword evidence="3" id="KW-1185">Reference proteome</keyword>
<sequence>MEVYSWDIVQATILSQAEVAGTPIPESLFERNNFFSPQGLGCNLTFFEVSSKGAEKLAEYVSQEYLGTSGGLTLSGIPPHVYTDITPCNISTAQQFTKAVQKLKKRNKANDRLRDAIAMWKNASDLVNSKRYVFISFDIEVYEMDHKILLELGWSMFDSQTNRYMDQHYINSTYRHLSNGRFVDDQKLKFMFGVSVWASLDQALTEFRKDLDWCVRRDGGYVLVGHGLENDFKFLAMQKFKWPVAGGRGSHNDVSRSAVVASLDTETLYGAYSNSLHNPPSLGRSMDNLNLESWCLHNAGNDSHYTMELFLHLCQKYPSTNAQAS</sequence>